<dbReference type="EMBL" id="KN847477">
    <property type="protein sequence ID" value="KIX06955.1"/>
    <property type="molecule type" value="Genomic_DNA"/>
</dbReference>
<dbReference type="CDD" id="cd07758">
    <property type="entry name" value="ThTPase"/>
    <property type="match status" value="1"/>
</dbReference>
<evidence type="ECO:0000313" key="16">
    <source>
        <dbReference type="Proteomes" id="UP000053617"/>
    </source>
</evidence>
<dbReference type="GO" id="GO:0042357">
    <property type="term" value="P:thiamine diphosphate metabolic process"/>
    <property type="evidence" value="ECO:0007669"/>
    <property type="project" value="TreeGrafter"/>
</dbReference>
<organism evidence="15 16">
    <name type="scientific">Rhinocladiella mackenziei CBS 650.93</name>
    <dbReference type="NCBI Taxonomy" id="1442369"/>
    <lineage>
        <taxon>Eukaryota</taxon>
        <taxon>Fungi</taxon>
        <taxon>Dikarya</taxon>
        <taxon>Ascomycota</taxon>
        <taxon>Pezizomycotina</taxon>
        <taxon>Eurotiomycetes</taxon>
        <taxon>Chaetothyriomycetidae</taxon>
        <taxon>Chaetothyriales</taxon>
        <taxon>Herpotrichiellaceae</taxon>
        <taxon>Rhinocladiella</taxon>
    </lineage>
</organism>
<evidence type="ECO:0000256" key="11">
    <source>
        <dbReference type="ARBA" id="ARBA00022842"/>
    </source>
</evidence>
<comment type="cofactor">
    <cofactor evidence="1">
        <name>Mg(2+)</name>
        <dbReference type="ChEBI" id="CHEBI:18420"/>
    </cofactor>
</comment>
<dbReference type="InterPro" id="IPR012177">
    <property type="entry name" value="ThTPase_euk"/>
</dbReference>
<comment type="catalytic activity">
    <reaction evidence="13">
        <text>thiamine triphosphate + H2O = thiamine diphosphate + phosphate + H(+)</text>
        <dbReference type="Rhea" id="RHEA:11744"/>
        <dbReference type="ChEBI" id="CHEBI:15377"/>
        <dbReference type="ChEBI" id="CHEBI:15378"/>
        <dbReference type="ChEBI" id="CHEBI:43474"/>
        <dbReference type="ChEBI" id="CHEBI:58937"/>
        <dbReference type="ChEBI" id="CHEBI:58938"/>
        <dbReference type="EC" id="3.6.1.28"/>
    </reaction>
</comment>
<comment type="subcellular location">
    <subcellularLocation>
        <location evidence="3">Cytoplasm</location>
    </subcellularLocation>
</comment>
<dbReference type="RefSeq" id="XP_013274091.1">
    <property type="nucleotide sequence ID" value="XM_013418637.1"/>
</dbReference>
<name>A0A0D2JCV5_9EURO</name>
<accession>A0A0D2JCV5</accession>
<evidence type="ECO:0000313" key="15">
    <source>
        <dbReference type="EMBL" id="KIX06955.1"/>
    </source>
</evidence>
<evidence type="ECO:0000259" key="14">
    <source>
        <dbReference type="Pfam" id="PF01928"/>
    </source>
</evidence>
<dbReference type="PANTHER" id="PTHR14586">
    <property type="entry name" value="THIAMINE-TRIPHOSPHATASE"/>
    <property type="match status" value="1"/>
</dbReference>
<evidence type="ECO:0000256" key="13">
    <source>
        <dbReference type="ARBA" id="ARBA00048194"/>
    </source>
</evidence>
<dbReference type="GeneID" id="25293002"/>
<reference evidence="15 16" key="1">
    <citation type="submission" date="2015-01" db="EMBL/GenBank/DDBJ databases">
        <title>The Genome Sequence of Rhinocladiella mackenzie CBS 650.93.</title>
        <authorList>
            <consortium name="The Broad Institute Genomics Platform"/>
            <person name="Cuomo C."/>
            <person name="de Hoog S."/>
            <person name="Gorbushina A."/>
            <person name="Stielow B."/>
            <person name="Teixiera M."/>
            <person name="Abouelleil A."/>
            <person name="Chapman S.B."/>
            <person name="Priest M."/>
            <person name="Young S.K."/>
            <person name="Wortman J."/>
            <person name="Nusbaum C."/>
            <person name="Birren B."/>
        </authorList>
    </citation>
    <scope>NUCLEOTIDE SEQUENCE [LARGE SCALE GENOMIC DNA]</scope>
    <source>
        <strain evidence="15 16">CBS 650.93</strain>
    </source>
</reference>
<dbReference type="Proteomes" id="UP000053617">
    <property type="component" value="Unassembled WGS sequence"/>
</dbReference>
<proteinExistence type="inferred from homology"/>
<keyword evidence="9" id="KW-0479">Metal-binding</keyword>
<dbReference type="HOGENOM" id="CLU_057907_0_0_1"/>
<keyword evidence="16" id="KW-1185">Reference proteome</keyword>
<comment type="similarity">
    <text evidence="4">Belongs to the ThTPase family.</text>
</comment>
<dbReference type="AlphaFoldDB" id="A0A0D2JCV5"/>
<evidence type="ECO:0000256" key="6">
    <source>
        <dbReference type="ARBA" id="ARBA00012378"/>
    </source>
</evidence>
<dbReference type="GO" id="GO:0005737">
    <property type="term" value="C:cytoplasm"/>
    <property type="evidence" value="ECO:0007669"/>
    <property type="project" value="UniProtKB-SubCell"/>
</dbReference>
<dbReference type="VEuPathDB" id="FungiDB:Z518_04931"/>
<evidence type="ECO:0000256" key="4">
    <source>
        <dbReference type="ARBA" id="ARBA00008181"/>
    </source>
</evidence>
<evidence type="ECO:0000256" key="5">
    <source>
        <dbReference type="ARBA" id="ARBA00011245"/>
    </source>
</evidence>
<sequence length="207" mass="24015">MKYPTAIRLEVERKFTSLKCHPLRVDGGKPPFLSLRTLGKQDFHDVYYDYEDRLSRAGTWLRQRNGRWQSKVRRGGTYTNSQFEESSDLETISTHIRALTGLDIPASQSFGLSRIASLTTFRQGWIADEEFKIVFDRTDFGHQVGEVELEKEVIEPNEQEIRKILEKMDHEIADFLRRYNWAFSEGEPVGKLSAYFAQGHSEGPSRH</sequence>
<feature type="domain" description="CYTH" evidence="14">
    <location>
        <begin position="37"/>
        <end position="166"/>
    </location>
</feature>
<dbReference type="Pfam" id="PF01928">
    <property type="entry name" value="CYTH"/>
    <property type="match status" value="1"/>
</dbReference>
<dbReference type="OrthoDB" id="442176at2759"/>
<evidence type="ECO:0000256" key="7">
    <source>
        <dbReference type="ARBA" id="ARBA00020088"/>
    </source>
</evidence>
<gene>
    <name evidence="15" type="ORF">Z518_04931</name>
</gene>
<dbReference type="InterPro" id="IPR023577">
    <property type="entry name" value="CYTH_domain"/>
</dbReference>
<evidence type="ECO:0000256" key="3">
    <source>
        <dbReference type="ARBA" id="ARBA00004496"/>
    </source>
</evidence>
<comment type="subunit">
    <text evidence="5">Monomer.</text>
</comment>
<comment type="function">
    <text evidence="2">Hydrolase highly specific for thiamine triphosphate (ThTP).</text>
</comment>
<keyword evidence="11" id="KW-0460">Magnesium</keyword>
<dbReference type="PANTHER" id="PTHR14586:SF1">
    <property type="entry name" value="THIAMINE-TRIPHOSPHATASE"/>
    <property type="match status" value="1"/>
</dbReference>
<dbReference type="EC" id="3.6.1.28" evidence="6"/>
<keyword evidence="12" id="KW-0007">Acetylation</keyword>
<evidence type="ECO:0000256" key="8">
    <source>
        <dbReference type="ARBA" id="ARBA00022490"/>
    </source>
</evidence>
<evidence type="ECO:0000256" key="9">
    <source>
        <dbReference type="ARBA" id="ARBA00022723"/>
    </source>
</evidence>
<dbReference type="InterPro" id="IPR033469">
    <property type="entry name" value="CYTH-like_dom_sf"/>
</dbReference>
<evidence type="ECO:0000256" key="2">
    <source>
        <dbReference type="ARBA" id="ARBA00002106"/>
    </source>
</evidence>
<dbReference type="SUPFAM" id="SSF55154">
    <property type="entry name" value="CYTH-like phosphatases"/>
    <property type="match status" value="1"/>
</dbReference>
<keyword evidence="8" id="KW-0963">Cytoplasm</keyword>
<dbReference type="GO" id="GO:0000287">
    <property type="term" value="F:magnesium ion binding"/>
    <property type="evidence" value="ECO:0007669"/>
    <property type="project" value="TreeGrafter"/>
</dbReference>
<dbReference type="STRING" id="1442369.A0A0D2JCV5"/>
<dbReference type="InterPro" id="IPR039582">
    <property type="entry name" value="THTPA"/>
</dbReference>
<evidence type="ECO:0000256" key="10">
    <source>
        <dbReference type="ARBA" id="ARBA00022801"/>
    </source>
</evidence>
<dbReference type="GO" id="GO:0006772">
    <property type="term" value="P:thiamine metabolic process"/>
    <property type="evidence" value="ECO:0007669"/>
    <property type="project" value="InterPro"/>
</dbReference>
<evidence type="ECO:0000256" key="1">
    <source>
        <dbReference type="ARBA" id="ARBA00001946"/>
    </source>
</evidence>
<dbReference type="GO" id="GO:0050333">
    <property type="term" value="F:thiamine triphosphate phosphatase activity"/>
    <property type="evidence" value="ECO:0007669"/>
    <property type="project" value="UniProtKB-EC"/>
</dbReference>
<keyword evidence="10" id="KW-0378">Hydrolase</keyword>
<evidence type="ECO:0000256" key="12">
    <source>
        <dbReference type="ARBA" id="ARBA00022990"/>
    </source>
</evidence>
<protein>
    <recommendedName>
        <fullName evidence="7">Thiamine-triphosphatase</fullName>
        <ecNumber evidence="6">3.6.1.28</ecNumber>
    </recommendedName>
</protein>
<dbReference type="Gene3D" id="2.40.320.10">
    <property type="entry name" value="Hypothetical Protein Pfu-838710-001"/>
    <property type="match status" value="1"/>
</dbReference>